<organism evidence="2 3">
    <name type="scientific">Salix viminalis</name>
    <name type="common">Common osier</name>
    <name type="synonym">Basket willow</name>
    <dbReference type="NCBI Taxonomy" id="40686"/>
    <lineage>
        <taxon>Eukaryota</taxon>
        <taxon>Viridiplantae</taxon>
        <taxon>Streptophyta</taxon>
        <taxon>Embryophyta</taxon>
        <taxon>Tracheophyta</taxon>
        <taxon>Spermatophyta</taxon>
        <taxon>Magnoliopsida</taxon>
        <taxon>eudicotyledons</taxon>
        <taxon>Gunneridae</taxon>
        <taxon>Pentapetalae</taxon>
        <taxon>rosids</taxon>
        <taxon>fabids</taxon>
        <taxon>Malpighiales</taxon>
        <taxon>Salicaceae</taxon>
        <taxon>Saliceae</taxon>
        <taxon>Salix</taxon>
    </lineage>
</organism>
<accession>A0A9Q0QIU4</accession>
<dbReference type="AlphaFoldDB" id="A0A9Q0QIU4"/>
<keyword evidence="3" id="KW-1185">Reference proteome</keyword>
<reference evidence="2" key="1">
    <citation type="submission" date="2022-11" db="EMBL/GenBank/DDBJ databases">
        <authorList>
            <person name="Hyden B.L."/>
            <person name="Feng K."/>
            <person name="Yates T."/>
            <person name="Jawdy S."/>
            <person name="Smart L.B."/>
            <person name="Muchero W."/>
        </authorList>
    </citation>
    <scope>NUCLEOTIDE SEQUENCE</scope>
    <source>
        <tissue evidence="2">Shoot tip</tissue>
    </source>
</reference>
<evidence type="ECO:0000313" key="2">
    <source>
        <dbReference type="EMBL" id="KAJ6707341.1"/>
    </source>
</evidence>
<dbReference type="InterPro" id="IPR011993">
    <property type="entry name" value="PH-like_dom_sf"/>
</dbReference>
<protein>
    <submittedName>
        <fullName evidence="2">F12P19.9 PROTEIN</fullName>
    </submittedName>
</protein>
<evidence type="ECO:0000313" key="3">
    <source>
        <dbReference type="Proteomes" id="UP001151529"/>
    </source>
</evidence>
<evidence type="ECO:0000259" key="1">
    <source>
        <dbReference type="Pfam" id="PF16457"/>
    </source>
</evidence>
<reference evidence="2" key="2">
    <citation type="journal article" date="2023" name="Int. J. Mol. Sci.">
        <title>De Novo Assembly and Annotation of 11 Diverse Shrub Willow (Salix) Genomes Reveals Novel Gene Organization in Sex-Linked Regions.</title>
        <authorList>
            <person name="Hyden B."/>
            <person name="Feng K."/>
            <person name="Yates T.B."/>
            <person name="Jawdy S."/>
            <person name="Cereghino C."/>
            <person name="Smart L.B."/>
            <person name="Muchero W."/>
        </authorList>
    </citation>
    <scope>NUCLEOTIDE SEQUENCE [LARGE SCALE GENOMIC DNA]</scope>
    <source>
        <tissue evidence="2">Shoot tip</tissue>
    </source>
</reference>
<feature type="domain" description="PH" evidence="1">
    <location>
        <begin position="15"/>
        <end position="120"/>
    </location>
</feature>
<dbReference type="Proteomes" id="UP001151529">
    <property type="component" value="Chromosome 4"/>
</dbReference>
<proteinExistence type="predicted"/>
<dbReference type="OrthoDB" id="1632067at2759"/>
<comment type="caution">
    <text evidence="2">The sequence shown here is derived from an EMBL/GenBank/DDBJ whole genome shotgun (WGS) entry which is preliminary data.</text>
</comment>
<dbReference type="CDD" id="cd13365">
    <property type="entry name" value="PH_PLC_plant-like"/>
    <property type="match status" value="1"/>
</dbReference>
<dbReference type="Gene3D" id="2.30.29.30">
    <property type="entry name" value="Pleckstrin-homology domain (PH domain)/Phosphotyrosine-binding domain (PTB)"/>
    <property type="match status" value="1"/>
</dbReference>
<dbReference type="SUPFAM" id="SSF50729">
    <property type="entry name" value="PH domain-like"/>
    <property type="match status" value="1"/>
</dbReference>
<gene>
    <name evidence="2" type="ORF">OIU85_027674</name>
</gene>
<dbReference type="Pfam" id="PF16457">
    <property type="entry name" value="PH_12"/>
    <property type="match status" value="1"/>
</dbReference>
<sequence length="128" mass="14709">MGEESLNTVPFDRTAEQAILAMKKGAQLLKCGRRGKPRFCPFRLSTDEKYLIWYSGQEEKQLRLSLVMKIVTGQRTRQLQPDKENHSFSLIYTNGVRSCSLDLICKDKAQADSWFIGLRAVISKCHHF</sequence>
<dbReference type="InterPro" id="IPR001849">
    <property type="entry name" value="PH_domain"/>
</dbReference>
<name>A0A9Q0QIU4_SALVM</name>
<dbReference type="EMBL" id="JAPFFL010000008">
    <property type="protein sequence ID" value="KAJ6707341.1"/>
    <property type="molecule type" value="Genomic_DNA"/>
</dbReference>